<dbReference type="PANTHER" id="PTHR43646:SF2">
    <property type="entry name" value="GLYCOSYLTRANSFERASE 2-LIKE DOMAIN-CONTAINING PROTEIN"/>
    <property type="match status" value="1"/>
</dbReference>
<evidence type="ECO:0000256" key="4">
    <source>
        <dbReference type="ARBA" id="ARBA00022679"/>
    </source>
</evidence>
<dbReference type="Gene3D" id="3.90.550.10">
    <property type="entry name" value="Spore Coat Polysaccharide Biosynthesis Protein SpsA, Chain A"/>
    <property type="match status" value="1"/>
</dbReference>
<gene>
    <name evidence="8" type="ORF">PPNSA23_26600</name>
</gene>
<reference evidence="8 9" key="1">
    <citation type="submission" date="2024-10" db="EMBL/GenBank/DDBJ databases">
        <title>Isolation, draft genome sequencing and identification of Phyllobacterium sp. NSA23, isolated from leaf soil.</title>
        <authorList>
            <person name="Akita H."/>
        </authorList>
    </citation>
    <scope>NUCLEOTIDE SEQUENCE [LARGE SCALE GENOMIC DNA]</scope>
    <source>
        <strain evidence="8 9">NSA23</strain>
    </source>
</reference>
<keyword evidence="5 6" id="KW-0472">Membrane</keyword>
<keyword evidence="3" id="KW-0328">Glycosyltransferase</keyword>
<feature type="transmembrane region" description="Helical" evidence="6">
    <location>
        <begin position="301"/>
        <end position="322"/>
    </location>
</feature>
<proteinExistence type="predicted"/>
<dbReference type="EMBL" id="BAAFZP010000001">
    <property type="protein sequence ID" value="GAB1582717.1"/>
    <property type="molecule type" value="Genomic_DNA"/>
</dbReference>
<dbReference type="RefSeq" id="WP_407866014.1">
    <property type="nucleotide sequence ID" value="NZ_BAAFZP010000001.1"/>
</dbReference>
<keyword evidence="2" id="KW-1003">Cell membrane</keyword>
<dbReference type="InterPro" id="IPR029044">
    <property type="entry name" value="Nucleotide-diphossugar_trans"/>
</dbReference>
<feature type="transmembrane region" description="Helical" evidence="6">
    <location>
        <begin position="279"/>
        <end position="295"/>
    </location>
</feature>
<keyword evidence="6" id="KW-0812">Transmembrane</keyword>
<evidence type="ECO:0000256" key="3">
    <source>
        <dbReference type="ARBA" id="ARBA00022676"/>
    </source>
</evidence>
<evidence type="ECO:0000313" key="8">
    <source>
        <dbReference type="EMBL" id="GAB1582717.1"/>
    </source>
</evidence>
<evidence type="ECO:0000256" key="6">
    <source>
        <dbReference type="SAM" id="Phobius"/>
    </source>
</evidence>
<evidence type="ECO:0000313" key="9">
    <source>
        <dbReference type="Proteomes" id="UP001628091"/>
    </source>
</evidence>
<feature type="transmembrane region" description="Helical" evidence="6">
    <location>
        <begin position="254"/>
        <end position="274"/>
    </location>
</feature>
<keyword evidence="6" id="KW-1133">Transmembrane helix</keyword>
<dbReference type="CDD" id="cd02525">
    <property type="entry name" value="Succinoglycan_BP_ExoA"/>
    <property type="match status" value="1"/>
</dbReference>
<dbReference type="Proteomes" id="UP001628091">
    <property type="component" value="Unassembled WGS sequence"/>
</dbReference>
<feature type="domain" description="Glycosyltransferase 2-like" evidence="7">
    <location>
        <begin position="15"/>
        <end position="182"/>
    </location>
</feature>
<keyword evidence="9" id="KW-1185">Reference proteome</keyword>
<keyword evidence="4" id="KW-0808">Transferase</keyword>
<comment type="subcellular location">
    <subcellularLocation>
        <location evidence="1">Cell membrane</location>
    </subcellularLocation>
</comment>
<organism evidence="8 9">
    <name type="scientific">Phyllobacterium phragmitis</name>
    <dbReference type="NCBI Taxonomy" id="2670329"/>
    <lineage>
        <taxon>Bacteria</taxon>
        <taxon>Pseudomonadati</taxon>
        <taxon>Pseudomonadota</taxon>
        <taxon>Alphaproteobacteria</taxon>
        <taxon>Hyphomicrobiales</taxon>
        <taxon>Phyllobacteriaceae</taxon>
        <taxon>Phyllobacterium</taxon>
    </lineage>
</organism>
<evidence type="ECO:0000256" key="2">
    <source>
        <dbReference type="ARBA" id="ARBA00022475"/>
    </source>
</evidence>
<protein>
    <submittedName>
        <fullName evidence="8">Glycosyltransferase family 2 protein</fullName>
    </submittedName>
</protein>
<evidence type="ECO:0000256" key="1">
    <source>
        <dbReference type="ARBA" id="ARBA00004236"/>
    </source>
</evidence>
<dbReference type="InterPro" id="IPR001173">
    <property type="entry name" value="Glyco_trans_2-like"/>
</dbReference>
<dbReference type="SUPFAM" id="SSF53448">
    <property type="entry name" value="Nucleotide-diphospho-sugar transferases"/>
    <property type="match status" value="1"/>
</dbReference>
<name>A0ABQ0H1B4_9HYPH</name>
<sequence length="335" mass="37129">MPGAREQGLAARCLIIIPCLNEAGHIGALLDKFSLDAERHDMKIVVADGGSTDGTLRIVEEAMRRNPRIVLLNNEKRIQSAAINLAVATHGDGYDYFIRIDAHGKYPDGYCESLLREAEEKGADSVVVAMATEGFSLFQKATATAQNSKLGNGGAKHRHGAKGHWTDHGHHALMRIAAFRQVGGYDEAFTHNEDAELDYRLVKAGFRIWMTDKTVMVYYPRASAVSLFRQYLGYGRGRAKNLLKHRVVPKVRQALPLMVLPVVAGTFLAVLNWWAAVPAVLWVTICLSYGIWMAVGERNPYGPLAAVSAMIMHLAWSTGFWLQLLRFRKRTDPSS</sequence>
<dbReference type="Pfam" id="PF00535">
    <property type="entry name" value="Glycos_transf_2"/>
    <property type="match status" value="1"/>
</dbReference>
<accession>A0ABQ0H1B4</accession>
<evidence type="ECO:0000256" key="5">
    <source>
        <dbReference type="ARBA" id="ARBA00023136"/>
    </source>
</evidence>
<dbReference type="PANTHER" id="PTHR43646">
    <property type="entry name" value="GLYCOSYLTRANSFERASE"/>
    <property type="match status" value="1"/>
</dbReference>
<comment type="caution">
    <text evidence="8">The sequence shown here is derived from an EMBL/GenBank/DDBJ whole genome shotgun (WGS) entry which is preliminary data.</text>
</comment>
<evidence type="ECO:0000259" key="7">
    <source>
        <dbReference type="Pfam" id="PF00535"/>
    </source>
</evidence>